<dbReference type="EMBL" id="JAUOTP010000002">
    <property type="protein sequence ID" value="MDO6413580.1"/>
    <property type="molecule type" value="Genomic_DNA"/>
</dbReference>
<comment type="caution">
    <text evidence="1">The sequence shown here is derived from an EMBL/GenBank/DDBJ whole genome shotgun (WGS) entry which is preliminary data.</text>
</comment>
<keyword evidence="2" id="KW-1185">Reference proteome</keyword>
<name>A0ABT8Y7B4_9SPHN</name>
<gene>
    <name evidence="1" type="ORF">Q4F19_04215</name>
</gene>
<accession>A0ABT8Y7B4</accession>
<dbReference type="Proteomes" id="UP001169764">
    <property type="component" value="Unassembled WGS sequence"/>
</dbReference>
<dbReference type="InterPro" id="IPR009562">
    <property type="entry name" value="DUF1178"/>
</dbReference>
<proteinExistence type="predicted"/>
<dbReference type="PIRSF" id="PIRSF032131">
    <property type="entry name" value="UCP032131"/>
    <property type="match status" value="1"/>
</dbReference>
<evidence type="ECO:0000313" key="2">
    <source>
        <dbReference type="Proteomes" id="UP001169764"/>
    </source>
</evidence>
<evidence type="ECO:0000313" key="1">
    <source>
        <dbReference type="EMBL" id="MDO6413580.1"/>
    </source>
</evidence>
<protein>
    <submittedName>
        <fullName evidence="1">DUF1178 family protein</fullName>
    </submittedName>
</protein>
<organism evidence="1 2">
    <name type="scientific">Sphingomonas natans</name>
    <dbReference type="NCBI Taxonomy" id="3063330"/>
    <lineage>
        <taxon>Bacteria</taxon>
        <taxon>Pseudomonadati</taxon>
        <taxon>Pseudomonadota</taxon>
        <taxon>Alphaproteobacteria</taxon>
        <taxon>Sphingomonadales</taxon>
        <taxon>Sphingomonadaceae</taxon>
        <taxon>Sphingomonas</taxon>
    </lineage>
</organism>
<reference evidence="1" key="1">
    <citation type="submission" date="2023-07" db="EMBL/GenBank/DDBJ databases">
        <authorList>
            <person name="Kim M."/>
        </authorList>
    </citation>
    <scope>NUCLEOTIDE SEQUENCE</scope>
    <source>
        <strain evidence="1">BIUV-7</strain>
    </source>
</reference>
<dbReference type="RefSeq" id="WP_303540151.1">
    <property type="nucleotide sequence ID" value="NZ_JAUOTP010000002.1"/>
</dbReference>
<sequence length="157" mass="16381">MIVFDLQCDRAHVFEAWFGSTEDYEGQRARGLVSCPLCGSGEVAKAVMAPNVAPKGNQLPVPTRPAAPTVPVQGGMPAPAQMKAMLSALAQAQAKALEGSEHVGKRFAEEARAIHDGDAPERVIHGEATPAEAKALAEDGVAVSHLPFPVVPPGQVQ</sequence>
<dbReference type="Pfam" id="PF06676">
    <property type="entry name" value="DUF1178"/>
    <property type="match status" value="1"/>
</dbReference>